<sequence>MADGDTSRIHRSKAFGAAGRAGDKAQDAAGRAKRHPAASIAQGVGQVANGIVHLIIGGIALGIAFGAGGSADQSGAMRALQQTPLGAVAIWFVGIALAALAVHSAVTAIAESRSGWKEAVRPGGRAVAYAAVSVTALSFALGGGSDSEQGAQSVSAQLLATPFGPWLVGLLGLAIVAVGVAFVVRGAKREFREDVSPPARYRKAVDVLGTAGYIAKGGAVAIVGVLFVTAAFQRDPEEAGGLDGALQSLTTVPGGVILLVAIALGLMLYGVYCFARGAWSR</sequence>
<dbReference type="AlphaFoldDB" id="U1MTF3"/>
<organism evidence="4 5">
    <name type="scientific">Agrococcus pavilionensis RW1</name>
    <dbReference type="NCBI Taxonomy" id="1330458"/>
    <lineage>
        <taxon>Bacteria</taxon>
        <taxon>Bacillati</taxon>
        <taxon>Actinomycetota</taxon>
        <taxon>Actinomycetes</taxon>
        <taxon>Micrococcales</taxon>
        <taxon>Microbacteriaceae</taxon>
        <taxon>Agrococcus</taxon>
    </lineage>
</organism>
<feature type="transmembrane region" description="Helical" evidence="2">
    <location>
        <begin position="205"/>
        <end position="232"/>
    </location>
</feature>
<evidence type="ECO:0000256" key="1">
    <source>
        <dbReference type="SAM" id="MobiDB-lite"/>
    </source>
</evidence>
<dbReference type="InterPro" id="IPR009597">
    <property type="entry name" value="DUF1206"/>
</dbReference>
<evidence type="ECO:0000313" key="5">
    <source>
        <dbReference type="Proteomes" id="UP000016462"/>
    </source>
</evidence>
<gene>
    <name evidence="4" type="ORF">L332_12350</name>
</gene>
<keyword evidence="5" id="KW-1185">Reference proteome</keyword>
<keyword evidence="2" id="KW-1133">Transmembrane helix</keyword>
<feature type="transmembrane region" description="Helical" evidence="2">
    <location>
        <begin position="126"/>
        <end position="143"/>
    </location>
</feature>
<feature type="region of interest" description="Disordered" evidence="1">
    <location>
        <begin position="13"/>
        <end position="32"/>
    </location>
</feature>
<proteinExistence type="predicted"/>
<feature type="transmembrane region" description="Helical" evidence="2">
    <location>
        <begin position="85"/>
        <end position="106"/>
    </location>
</feature>
<feature type="transmembrane region" description="Helical" evidence="2">
    <location>
        <begin position="43"/>
        <end position="65"/>
    </location>
</feature>
<accession>U1MTF3</accession>
<dbReference type="Proteomes" id="UP000016462">
    <property type="component" value="Unassembled WGS sequence"/>
</dbReference>
<protein>
    <recommendedName>
        <fullName evidence="3">DUF1206 domain-containing protein</fullName>
    </recommendedName>
</protein>
<name>U1MTF3_9MICO</name>
<feature type="transmembrane region" description="Helical" evidence="2">
    <location>
        <begin position="163"/>
        <end position="184"/>
    </location>
</feature>
<feature type="transmembrane region" description="Helical" evidence="2">
    <location>
        <begin position="252"/>
        <end position="275"/>
    </location>
</feature>
<evidence type="ECO:0000313" key="4">
    <source>
        <dbReference type="EMBL" id="ERG65226.1"/>
    </source>
</evidence>
<feature type="domain" description="DUF1206" evidence="3">
    <location>
        <begin position="44"/>
        <end position="109"/>
    </location>
</feature>
<dbReference type="RefSeq" id="WP_021009596.1">
    <property type="nucleotide sequence ID" value="NZ_ASHR01000007.1"/>
</dbReference>
<feature type="domain" description="DUF1206" evidence="3">
    <location>
        <begin position="211"/>
        <end position="279"/>
    </location>
</feature>
<keyword evidence="2" id="KW-0472">Membrane</keyword>
<reference evidence="4 5" key="1">
    <citation type="journal article" date="2013" name="Genome Announc.">
        <title>First draft genome sequence from a member of the genus agrococcus, isolated from modern microbialites.</title>
        <authorList>
            <person name="White R.A.III."/>
            <person name="Grassa C.J."/>
            <person name="Suttle C.A."/>
        </authorList>
    </citation>
    <scope>NUCLEOTIDE SEQUENCE [LARGE SCALE GENOMIC DNA]</scope>
    <source>
        <strain evidence="4 5">RW1</strain>
    </source>
</reference>
<keyword evidence="2" id="KW-0812">Transmembrane</keyword>
<dbReference type="EMBL" id="ASHR01000007">
    <property type="protein sequence ID" value="ERG65226.1"/>
    <property type="molecule type" value="Genomic_DNA"/>
</dbReference>
<evidence type="ECO:0000259" key="3">
    <source>
        <dbReference type="Pfam" id="PF06724"/>
    </source>
</evidence>
<comment type="caution">
    <text evidence="4">The sequence shown here is derived from an EMBL/GenBank/DDBJ whole genome shotgun (WGS) entry which is preliminary data.</text>
</comment>
<dbReference type="OrthoDB" id="4552598at2"/>
<feature type="domain" description="DUF1206" evidence="3">
    <location>
        <begin position="124"/>
        <end position="189"/>
    </location>
</feature>
<evidence type="ECO:0000256" key="2">
    <source>
        <dbReference type="SAM" id="Phobius"/>
    </source>
</evidence>
<dbReference type="Pfam" id="PF06724">
    <property type="entry name" value="DUF1206"/>
    <property type="match status" value="3"/>
</dbReference>